<feature type="non-terminal residue" evidence="2">
    <location>
        <position position="1"/>
    </location>
</feature>
<dbReference type="InterPro" id="IPR034751">
    <property type="entry name" value="Yippee"/>
</dbReference>
<dbReference type="AlphaFoldDB" id="A0A7J8NGT0"/>
<organism evidence="2 3">
    <name type="scientific">Gossypium lobatum</name>
    <dbReference type="NCBI Taxonomy" id="34289"/>
    <lineage>
        <taxon>Eukaryota</taxon>
        <taxon>Viridiplantae</taxon>
        <taxon>Streptophyta</taxon>
        <taxon>Embryophyta</taxon>
        <taxon>Tracheophyta</taxon>
        <taxon>Spermatophyta</taxon>
        <taxon>Magnoliopsida</taxon>
        <taxon>eudicotyledons</taxon>
        <taxon>Gunneridae</taxon>
        <taxon>Pentapetalae</taxon>
        <taxon>rosids</taxon>
        <taxon>malvids</taxon>
        <taxon>Malvales</taxon>
        <taxon>Malvaceae</taxon>
        <taxon>Malvoideae</taxon>
        <taxon>Gossypium</taxon>
    </lineage>
</organism>
<evidence type="ECO:0000313" key="3">
    <source>
        <dbReference type="Proteomes" id="UP000593572"/>
    </source>
</evidence>
<dbReference type="Proteomes" id="UP000593572">
    <property type="component" value="Unassembled WGS sequence"/>
</dbReference>
<evidence type="ECO:0000259" key="1">
    <source>
        <dbReference type="PROSITE" id="PS51792"/>
    </source>
</evidence>
<sequence>NIRVEAKADIHLIIGPHTVADIYCGDCGELLIGNMSELMRHRRSTR</sequence>
<accession>A0A7J8NGT0</accession>
<reference evidence="2 3" key="1">
    <citation type="journal article" date="2019" name="Genome Biol. Evol.">
        <title>Insights into the evolution of the New World diploid cottons (Gossypium, subgenus Houzingenia) based on genome sequencing.</title>
        <authorList>
            <person name="Grover C.E."/>
            <person name="Arick M.A. 2nd"/>
            <person name="Thrash A."/>
            <person name="Conover J.L."/>
            <person name="Sanders W.S."/>
            <person name="Peterson D.G."/>
            <person name="Frelichowski J.E."/>
            <person name="Scheffler J.A."/>
            <person name="Scheffler B.E."/>
            <person name="Wendel J.F."/>
        </authorList>
    </citation>
    <scope>NUCLEOTIDE SEQUENCE [LARGE SCALE GENOMIC DNA]</scope>
    <source>
        <strain evidence="2">157</strain>
        <tissue evidence="2">Leaf</tissue>
    </source>
</reference>
<evidence type="ECO:0000313" key="2">
    <source>
        <dbReference type="EMBL" id="MBA0576207.1"/>
    </source>
</evidence>
<keyword evidence="3" id="KW-1185">Reference proteome</keyword>
<comment type="caution">
    <text evidence="2">The sequence shown here is derived from an EMBL/GenBank/DDBJ whole genome shotgun (WGS) entry which is preliminary data.</text>
</comment>
<protein>
    <recommendedName>
        <fullName evidence="1">Yippee domain-containing protein</fullName>
    </recommendedName>
</protein>
<name>A0A7J8NGT0_9ROSI</name>
<feature type="non-terminal residue" evidence="2">
    <location>
        <position position="46"/>
    </location>
</feature>
<feature type="domain" description="Yippee" evidence="1">
    <location>
        <begin position="1"/>
        <end position="46"/>
    </location>
</feature>
<dbReference type="EMBL" id="JABEZX010341483">
    <property type="protein sequence ID" value="MBA0576207.1"/>
    <property type="molecule type" value="Genomic_DNA"/>
</dbReference>
<dbReference type="PROSITE" id="PS51792">
    <property type="entry name" value="YIPPEE"/>
    <property type="match status" value="1"/>
</dbReference>
<proteinExistence type="predicted"/>
<gene>
    <name evidence="2" type="ORF">Golob_024515</name>
</gene>